<dbReference type="Gene3D" id="3.90.1580.10">
    <property type="entry name" value="paralog of FGE (formylglycine-generating enzyme)"/>
    <property type="match status" value="1"/>
</dbReference>
<dbReference type="HOGENOM" id="CLU_012431_9_2_0"/>
<evidence type="ECO:0000256" key="1">
    <source>
        <dbReference type="ARBA" id="ARBA00023002"/>
    </source>
</evidence>
<feature type="domain" description="Sulfatase-modifying factor enzyme-like" evidence="4">
    <location>
        <begin position="315"/>
        <end position="408"/>
    </location>
</feature>
<dbReference type="Pfam" id="PF12867">
    <property type="entry name" value="DinB_2"/>
    <property type="match status" value="1"/>
</dbReference>
<dbReference type="InterPro" id="IPR005532">
    <property type="entry name" value="SUMF_dom"/>
</dbReference>
<dbReference type="STRING" id="661478.OP10G_1722"/>
<keyword evidence="6" id="KW-0808">Transferase</keyword>
<dbReference type="Proteomes" id="UP000027982">
    <property type="component" value="Chromosome"/>
</dbReference>
<proteinExistence type="predicted"/>
<gene>
    <name evidence="6" type="ORF">OP10G_1722</name>
</gene>
<keyword evidence="6" id="KW-0418">Kinase</keyword>
<name>A0A068NQU2_FIMGI</name>
<evidence type="ECO:0000256" key="2">
    <source>
        <dbReference type="ARBA" id="ARBA00023004"/>
    </source>
</evidence>
<keyword evidence="7" id="KW-1185">Reference proteome</keyword>
<dbReference type="EMBL" id="CP007139">
    <property type="protein sequence ID" value="AIE85090.1"/>
    <property type="molecule type" value="Genomic_DNA"/>
</dbReference>
<dbReference type="GO" id="GO:0016301">
    <property type="term" value="F:kinase activity"/>
    <property type="evidence" value="ECO:0007669"/>
    <property type="project" value="UniProtKB-KW"/>
</dbReference>
<dbReference type="InterPro" id="IPR016187">
    <property type="entry name" value="CTDL_fold"/>
</dbReference>
<dbReference type="InterPro" id="IPR024775">
    <property type="entry name" value="DinB-like"/>
</dbReference>
<dbReference type="AlphaFoldDB" id="A0A068NQU2"/>
<dbReference type="Pfam" id="PF03781">
    <property type="entry name" value="FGE-sulfatase"/>
    <property type="match status" value="2"/>
</dbReference>
<evidence type="ECO:0000313" key="7">
    <source>
        <dbReference type="Proteomes" id="UP000027982"/>
    </source>
</evidence>
<dbReference type="InterPro" id="IPR034660">
    <property type="entry name" value="DinB/YfiT-like"/>
</dbReference>
<organism evidence="6 7">
    <name type="scientific">Fimbriimonas ginsengisoli Gsoil 348</name>
    <dbReference type="NCBI Taxonomy" id="661478"/>
    <lineage>
        <taxon>Bacteria</taxon>
        <taxon>Bacillati</taxon>
        <taxon>Armatimonadota</taxon>
        <taxon>Fimbriimonadia</taxon>
        <taxon>Fimbriimonadales</taxon>
        <taxon>Fimbriimonadaceae</taxon>
        <taxon>Fimbriimonas</taxon>
    </lineage>
</organism>
<sequence length="409" mass="47344">MGRKADLRDRLTTVRERTRWLLDRVPDEFLRRRVHDFYSPIGWHFGHVGRTEEYWVVGEALKRPLLDDELSFLFADLVENPKDNRVNIPDRAGIIEYLERTRRRVLDALDECELECEDPYLADGYAWEFAIQHECQHQETIAEMLQLIHKQLPSAVIEAVPWQTDLRSEMVDIPGGTFCMGTDDRHVYDNEKEPHEVSVASFRIGRTPVTAFEWTQFMDDGGYRRPELWSEAGWAWRDAEQAEAPEYWVRQGDAWAYIGPFGARSIHPDEPASSLSWFEAEAYARWAGKRLPTEEEWEYVASHGQIDPAEACHGLASWGPTPVGRRRPNPLGLHDLSGNVWEWTSTPFLTYPGFAAFPYDGYSKDHMKGAHRVCRGGSWATAAPILRRTFRNWYVPTYRQGFLGVRLAE</sequence>
<dbReference type="OrthoDB" id="9768004at2"/>
<accession>A0A068NQU2</accession>
<dbReference type="PANTHER" id="PTHR23150:SF36">
    <property type="entry name" value="HERCYNINE OXYGENASE"/>
    <property type="match status" value="1"/>
</dbReference>
<dbReference type="KEGG" id="fgi:OP10G_1722"/>
<evidence type="ECO:0000256" key="3">
    <source>
        <dbReference type="ARBA" id="ARBA00037882"/>
    </source>
</evidence>
<evidence type="ECO:0000313" key="6">
    <source>
        <dbReference type="EMBL" id="AIE85090.1"/>
    </source>
</evidence>
<protein>
    <submittedName>
        <fullName evidence="6">Serine/threonine kinase</fullName>
    </submittedName>
</protein>
<dbReference type="SUPFAM" id="SSF56436">
    <property type="entry name" value="C-type lectin-like"/>
    <property type="match status" value="1"/>
</dbReference>
<dbReference type="Gene3D" id="1.20.120.450">
    <property type="entry name" value="dinb family like domain"/>
    <property type="match status" value="1"/>
</dbReference>
<dbReference type="InterPro" id="IPR051043">
    <property type="entry name" value="Sulfatase_Mod_Factor_Kinase"/>
</dbReference>
<reference evidence="6 7" key="1">
    <citation type="journal article" date="2014" name="PLoS ONE">
        <title>The first complete genome sequence of the class fimbriimonadia in the phylum armatimonadetes.</title>
        <authorList>
            <person name="Hu Z.Y."/>
            <person name="Wang Y.Z."/>
            <person name="Im W.T."/>
            <person name="Wang S.Y."/>
            <person name="Zhao G.P."/>
            <person name="Zheng H.J."/>
            <person name="Quan Z.X."/>
        </authorList>
    </citation>
    <scope>NUCLEOTIDE SEQUENCE [LARGE SCALE GENOMIC DNA]</scope>
    <source>
        <strain evidence="6">Gsoil 348</strain>
    </source>
</reference>
<comment type="pathway">
    <text evidence="3">Amino-acid biosynthesis; ergothioneine biosynthesis.</text>
</comment>
<dbReference type="SUPFAM" id="SSF109854">
    <property type="entry name" value="DinB/YfiT-like putative metalloenzymes"/>
    <property type="match status" value="1"/>
</dbReference>
<feature type="domain" description="DinB-like" evidence="5">
    <location>
        <begin position="11"/>
        <end position="141"/>
    </location>
</feature>
<dbReference type="InterPro" id="IPR042095">
    <property type="entry name" value="SUMF_sf"/>
</dbReference>
<evidence type="ECO:0000259" key="5">
    <source>
        <dbReference type="Pfam" id="PF12867"/>
    </source>
</evidence>
<dbReference type="eggNOG" id="COG1262">
    <property type="taxonomic scope" value="Bacteria"/>
</dbReference>
<dbReference type="PANTHER" id="PTHR23150">
    <property type="entry name" value="SULFATASE MODIFYING FACTOR 1, 2"/>
    <property type="match status" value="1"/>
</dbReference>
<evidence type="ECO:0000259" key="4">
    <source>
        <dbReference type="Pfam" id="PF03781"/>
    </source>
</evidence>
<feature type="domain" description="Sulfatase-modifying factor enzyme-like" evidence="4">
    <location>
        <begin position="168"/>
        <end position="305"/>
    </location>
</feature>
<keyword evidence="2" id="KW-0408">Iron</keyword>
<keyword evidence="1" id="KW-0560">Oxidoreductase</keyword>